<dbReference type="AlphaFoldDB" id="A0A100YX18"/>
<keyword evidence="3" id="KW-1185">Reference proteome</keyword>
<comment type="caution">
    <text evidence="2">The sequence shown here is derived from an EMBL/GenBank/DDBJ whole genome shotgun (WGS) entry which is preliminary data.</text>
</comment>
<dbReference type="Proteomes" id="UP000054078">
    <property type="component" value="Unassembled WGS sequence"/>
</dbReference>
<evidence type="ECO:0000313" key="2">
    <source>
        <dbReference type="EMBL" id="KUH59266.1"/>
    </source>
</evidence>
<name>A0A100YX18_TRASO</name>
<sequence length="260" mass="27800">MCAFSRMGSAPSMRRATLGRKLPQWGTTTCTRGEPAGNVVGDHVEHGARRVGEELVERNGARTEHTFRDRLGTARVDETDDIAAALLRDGLEAAEKRVEALVAEVEPPAVAGELDAKSVEVFDCACGLDDCSIDIGQGHDGAEPKAVGMARNDAGRLVVENVAKGCRLRGITEEWVRGGKGQNLVANAHLVKEREGAVLVPNGEREAVLTGRAMGFQEVEVALRQDVAVDVDHEALRLSRGLQLQCCTGIVKGMSNARIT</sequence>
<proteinExistence type="predicted"/>
<accession>A0A100YX18</accession>
<gene>
    <name evidence="2" type="ORF">AUL39_02755</name>
</gene>
<feature type="region of interest" description="Disordered" evidence="1">
    <location>
        <begin position="1"/>
        <end position="37"/>
    </location>
</feature>
<evidence type="ECO:0000313" key="3">
    <source>
        <dbReference type="Proteomes" id="UP000054078"/>
    </source>
</evidence>
<evidence type="ECO:0000256" key="1">
    <source>
        <dbReference type="SAM" id="MobiDB-lite"/>
    </source>
</evidence>
<dbReference type="EMBL" id="LOJF01000001">
    <property type="protein sequence ID" value="KUH59266.1"/>
    <property type="molecule type" value="Genomic_DNA"/>
</dbReference>
<organism evidence="2 3">
    <name type="scientific">Tractidigestivibacter scatoligenes</name>
    <name type="common">Olsenella scatoligenes</name>
    <dbReference type="NCBI Taxonomy" id="1299998"/>
    <lineage>
        <taxon>Bacteria</taxon>
        <taxon>Bacillati</taxon>
        <taxon>Actinomycetota</taxon>
        <taxon>Coriobacteriia</taxon>
        <taxon>Coriobacteriales</taxon>
        <taxon>Atopobiaceae</taxon>
        <taxon>Tractidigestivibacter</taxon>
    </lineage>
</organism>
<reference evidence="2 3" key="1">
    <citation type="submission" date="2015-12" db="EMBL/GenBank/DDBJ databases">
        <title>Draft Genome Sequence of Olsenella scatoligenes SK9K4T; a Producer of 3-Methylindole- (skatole) and 4-Methylphenol- (p-cresol) Isolated from Pig Feces.</title>
        <authorList>
            <person name="Li X."/>
            <person name="Borg B."/>
            <person name="Canibe N."/>
        </authorList>
    </citation>
    <scope>NUCLEOTIDE SEQUENCE [LARGE SCALE GENOMIC DNA]</scope>
    <source>
        <strain evidence="2 3">SK9K4</strain>
    </source>
</reference>
<protein>
    <submittedName>
        <fullName evidence="2">Uncharacterized protein</fullName>
    </submittedName>
</protein>